<feature type="signal peptide" evidence="1">
    <location>
        <begin position="1"/>
        <end position="23"/>
    </location>
</feature>
<evidence type="ECO:0000256" key="1">
    <source>
        <dbReference type="SAM" id="SignalP"/>
    </source>
</evidence>
<dbReference type="AlphaFoldDB" id="A0A385TNX2"/>
<evidence type="ECO:0000313" key="3">
    <source>
        <dbReference type="Proteomes" id="UP000266552"/>
    </source>
</evidence>
<feature type="chain" id="PRO_5039471536" description="Lipoprotein" evidence="1">
    <location>
        <begin position="24"/>
        <end position="275"/>
    </location>
</feature>
<sequence length="275" mass="31354">MRNRRLRSVIAMMVFIFGLTGCAWQDQLTAEEAFNRALSGLSGIDNFSFRGETAIRSGETGPFQESLAFEGNLRHHSDLTLSSKERSSFLRNDKISAESAYKSKGLTVTLKRKDGKWSTLSSEHAGETWMNRLNPLELLEYMGKSEKTVTQELGAARGTKVLRVELSHEAAAHMVHESLDEQMKALAERIERKDDPLYSDDPKVRKRLKEIWKRDYHEMKNMLNEADAVSVCHVTINRKSQLPTKMTMERKLSFVDKQGKTRTETLLSDVTFTGY</sequence>
<accession>A0A385TNX2</accession>
<organism evidence="2 3">
    <name type="scientific">Paenibacillus lautus</name>
    <name type="common">Bacillus lautus</name>
    <dbReference type="NCBI Taxonomy" id="1401"/>
    <lineage>
        <taxon>Bacteria</taxon>
        <taxon>Bacillati</taxon>
        <taxon>Bacillota</taxon>
        <taxon>Bacilli</taxon>
        <taxon>Bacillales</taxon>
        <taxon>Paenibacillaceae</taxon>
        <taxon>Paenibacillus</taxon>
    </lineage>
</organism>
<protein>
    <recommendedName>
        <fullName evidence="4">Lipoprotein</fullName>
    </recommendedName>
</protein>
<dbReference type="KEGG" id="plw:D5F53_20055"/>
<dbReference type="PROSITE" id="PS51257">
    <property type="entry name" value="PROKAR_LIPOPROTEIN"/>
    <property type="match status" value="1"/>
</dbReference>
<keyword evidence="1" id="KW-0732">Signal</keyword>
<reference evidence="2 3" key="1">
    <citation type="submission" date="2018-09" db="EMBL/GenBank/DDBJ databases">
        <title>Genome Sequence of Paenibacillus lautus Strain E7593-69, Azo Dye-Degrading Bacteria, Isolated from Commercial Tattoo Inks.</title>
        <authorList>
            <person name="Nho S.W."/>
            <person name="Kim S.-J."/>
            <person name="Kweon O."/>
            <person name="Cerniglia C.E."/>
        </authorList>
    </citation>
    <scope>NUCLEOTIDE SEQUENCE [LARGE SCALE GENOMIC DNA]</scope>
    <source>
        <strain evidence="2 3">E7593-69</strain>
    </source>
</reference>
<evidence type="ECO:0008006" key="4">
    <source>
        <dbReference type="Google" id="ProtNLM"/>
    </source>
</evidence>
<dbReference type="EMBL" id="CP032412">
    <property type="protein sequence ID" value="AYB45449.1"/>
    <property type="molecule type" value="Genomic_DNA"/>
</dbReference>
<keyword evidence="3" id="KW-1185">Reference proteome</keyword>
<gene>
    <name evidence="2" type="ORF">D5F53_20055</name>
</gene>
<evidence type="ECO:0000313" key="2">
    <source>
        <dbReference type="EMBL" id="AYB45449.1"/>
    </source>
</evidence>
<proteinExistence type="predicted"/>
<name>A0A385TNX2_PAELA</name>
<dbReference type="Proteomes" id="UP000266552">
    <property type="component" value="Chromosome"/>
</dbReference>